<sequence length="45" mass="5335">MWGYMPHRENHRSILLILWVRLSMLVSMTFNCCSSFLVIAQHSEP</sequence>
<reference evidence="1" key="1">
    <citation type="journal article" date="2014" name="Nat. Genet.">
        <title>Genome and transcriptome of the porcine whipworm Trichuris suis.</title>
        <authorList>
            <person name="Jex A.R."/>
            <person name="Nejsum P."/>
            <person name="Schwarz E.M."/>
            <person name="Hu L."/>
            <person name="Young N.D."/>
            <person name="Hall R.S."/>
            <person name="Korhonen P.K."/>
            <person name="Liao S."/>
            <person name="Thamsborg S."/>
            <person name="Xia J."/>
            <person name="Xu P."/>
            <person name="Wang S."/>
            <person name="Scheerlinck J.P."/>
            <person name="Hofmann A."/>
            <person name="Sternberg P.W."/>
            <person name="Wang J."/>
            <person name="Gasser R.B."/>
        </authorList>
    </citation>
    <scope>NUCLEOTIDE SEQUENCE [LARGE SCALE GENOMIC DNA]</scope>
    <source>
        <strain evidence="1">DCEP-RM93F</strain>
    </source>
</reference>
<gene>
    <name evidence="1" type="ORF">M514_17963</name>
</gene>
<dbReference type="AlphaFoldDB" id="A0A085NK45"/>
<accession>A0A085NK45</accession>
<proteinExistence type="predicted"/>
<dbReference type="Proteomes" id="UP000030758">
    <property type="component" value="Unassembled WGS sequence"/>
</dbReference>
<name>A0A085NK45_9BILA</name>
<dbReference type="EMBL" id="KL367492">
    <property type="protein sequence ID" value="KFD69841.1"/>
    <property type="molecule type" value="Genomic_DNA"/>
</dbReference>
<evidence type="ECO:0000313" key="1">
    <source>
        <dbReference type="EMBL" id="KFD69841.1"/>
    </source>
</evidence>
<organism evidence="1">
    <name type="scientific">Trichuris suis</name>
    <name type="common">pig whipworm</name>
    <dbReference type="NCBI Taxonomy" id="68888"/>
    <lineage>
        <taxon>Eukaryota</taxon>
        <taxon>Metazoa</taxon>
        <taxon>Ecdysozoa</taxon>
        <taxon>Nematoda</taxon>
        <taxon>Enoplea</taxon>
        <taxon>Dorylaimia</taxon>
        <taxon>Trichinellida</taxon>
        <taxon>Trichuridae</taxon>
        <taxon>Trichuris</taxon>
    </lineage>
</organism>
<protein>
    <submittedName>
        <fullName evidence="1">Uncharacterized protein</fullName>
    </submittedName>
</protein>